<evidence type="ECO:0000256" key="3">
    <source>
        <dbReference type="ARBA" id="ARBA00023082"/>
    </source>
</evidence>
<dbReference type="NCBIfam" id="TIGR02937">
    <property type="entry name" value="sigma70-ECF"/>
    <property type="match status" value="1"/>
</dbReference>
<gene>
    <name evidence="7" type="ORF">SAMN05192553_101853</name>
</gene>
<dbReference type="OrthoDB" id="764811at2"/>
<dbReference type="Pfam" id="PF04542">
    <property type="entry name" value="Sigma70_r2"/>
    <property type="match status" value="1"/>
</dbReference>
<keyword evidence="4" id="KW-0804">Transcription</keyword>
<organism evidence="7 8">
    <name type="scientific">Cyclobacterium xiamenense</name>
    <dbReference type="NCBI Taxonomy" id="1297121"/>
    <lineage>
        <taxon>Bacteria</taxon>
        <taxon>Pseudomonadati</taxon>
        <taxon>Bacteroidota</taxon>
        <taxon>Cytophagia</taxon>
        <taxon>Cytophagales</taxon>
        <taxon>Cyclobacteriaceae</taxon>
        <taxon>Cyclobacterium</taxon>
    </lineage>
</organism>
<dbReference type="InterPro" id="IPR007627">
    <property type="entry name" value="RNA_pol_sigma70_r2"/>
</dbReference>
<keyword evidence="2" id="KW-0805">Transcription regulation</keyword>
<dbReference type="GO" id="GO:0003677">
    <property type="term" value="F:DNA binding"/>
    <property type="evidence" value="ECO:0007669"/>
    <property type="project" value="InterPro"/>
</dbReference>
<dbReference type="InterPro" id="IPR039425">
    <property type="entry name" value="RNA_pol_sigma-70-like"/>
</dbReference>
<dbReference type="GO" id="GO:0006352">
    <property type="term" value="P:DNA-templated transcription initiation"/>
    <property type="evidence" value="ECO:0007669"/>
    <property type="project" value="InterPro"/>
</dbReference>
<proteinExistence type="inferred from homology"/>
<sequence>MSTENINSVPELVSCLKEGDRDAFHQLYELFATKILCTCKKMYLTHEDAEEVVQEVFLKVWEKRQGLDCTLSFNAYLFTMMRSSIFKRSRKQALEIAYQKYQLNYGERETGSVELELEYEELKHFSEKAIAALPKGQQEVFKLKFTEHLTADEIAGRLQLSKRTVENQLYKATKRLKQEFSSSDLIPSDLFVFLLFF</sequence>
<dbReference type="EMBL" id="FNZH01000001">
    <property type="protein sequence ID" value="SEI92075.1"/>
    <property type="molecule type" value="Genomic_DNA"/>
</dbReference>
<dbReference type="InterPro" id="IPR014284">
    <property type="entry name" value="RNA_pol_sigma-70_dom"/>
</dbReference>
<keyword evidence="8" id="KW-1185">Reference proteome</keyword>
<feature type="domain" description="RNA polymerase sigma-70 region 2" evidence="5">
    <location>
        <begin position="27"/>
        <end position="93"/>
    </location>
</feature>
<evidence type="ECO:0000313" key="8">
    <source>
        <dbReference type="Proteomes" id="UP000199403"/>
    </source>
</evidence>
<dbReference type="InterPro" id="IPR013324">
    <property type="entry name" value="RNA_pol_sigma_r3/r4-like"/>
</dbReference>
<dbReference type="Proteomes" id="UP000199403">
    <property type="component" value="Unassembled WGS sequence"/>
</dbReference>
<dbReference type="InterPro" id="IPR013325">
    <property type="entry name" value="RNA_pol_sigma_r2"/>
</dbReference>
<dbReference type="SUPFAM" id="SSF88946">
    <property type="entry name" value="Sigma2 domain of RNA polymerase sigma factors"/>
    <property type="match status" value="1"/>
</dbReference>
<keyword evidence="3" id="KW-0731">Sigma factor</keyword>
<dbReference type="RefSeq" id="WP_092169806.1">
    <property type="nucleotide sequence ID" value="NZ_FNZH01000001.1"/>
</dbReference>
<dbReference type="InterPro" id="IPR036388">
    <property type="entry name" value="WH-like_DNA-bd_sf"/>
</dbReference>
<comment type="similarity">
    <text evidence="1">Belongs to the sigma-70 factor family. ECF subfamily.</text>
</comment>
<dbReference type="PANTHER" id="PTHR43133">
    <property type="entry name" value="RNA POLYMERASE ECF-TYPE SIGMA FACTO"/>
    <property type="match status" value="1"/>
</dbReference>
<dbReference type="PANTHER" id="PTHR43133:SF46">
    <property type="entry name" value="RNA POLYMERASE SIGMA-70 FACTOR ECF SUBFAMILY"/>
    <property type="match status" value="1"/>
</dbReference>
<dbReference type="InterPro" id="IPR013249">
    <property type="entry name" value="RNA_pol_sigma70_r4_t2"/>
</dbReference>
<protein>
    <submittedName>
        <fullName evidence="7">RNA polymerase sigma-70 factor, ECF subfamily</fullName>
    </submittedName>
</protein>
<dbReference type="SUPFAM" id="SSF88659">
    <property type="entry name" value="Sigma3 and sigma4 domains of RNA polymerase sigma factors"/>
    <property type="match status" value="1"/>
</dbReference>
<name>A0A1H6UVH6_9BACT</name>
<evidence type="ECO:0000256" key="1">
    <source>
        <dbReference type="ARBA" id="ARBA00010641"/>
    </source>
</evidence>
<dbReference type="Gene3D" id="1.10.10.10">
    <property type="entry name" value="Winged helix-like DNA-binding domain superfamily/Winged helix DNA-binding domain"/>
    <property type="match status" value="1"/>
</dbReference>
<evidence type="ECO:0000313" key="7">
    <source>
        <dbReference type="EMBL" id="SEI92075.1"/>
    </source>
</evidence>
<accession>A0A1H6UVH6</accession>
<reference evidence="8" key="1">
    <citation type="submission" date="2016-10" db="EMBL/GenBank/DDBJ databases">
        <authorList>
            <person name="Varghese N."/>
            <person name="Submissions S."/>
        </authorList>
    </citation>
    <scope>NUCLEOTIDE SEQUENCE [LARGE SCALE GENOMIC DNA]</scope>
    <source>
        <strain evidence="8">IBRC-M 10761</strain>
    </source>
</reference>
<dbReference type="GO" id="GO:0016987">
    <property type="term" value="F:sigma factor activity"/>
    <property type="evidence" value="ECO:0007669"/>
    <property type="project" value="UniProtKB-KW"/>
</dbReference>
<dbReference type="STRING" id="1416801.SAMN05192553_101853"/>
<evidence type="ECO:0000256" key="4">
    <source>
        <dbReference type="ARBA" id="ARBA00023163"/>
    </source>
</evidence>
<evidence type="ECO:0000256" key="2">
    <source>
        <dbReference type="ARBA" id="ARBA00023015"/>
    </source>
</evidence>
<feature type="domain" description="RNA polymerase sigma factor 70 region 4 type 2" evidence="6">
    <location>
        <begin position="128"/>
        <end position="176"/>
    </location>
</feature>
<dbReference type="AlphaFoldDB" id="A0A1H6UVH6"/>
<evidence type="ECO:0000259" key="6">
    <source>
        <dbReference type="Pfam" id="PF08281"/>
    </source>
</evidence>
<dbReference type="Pfam" id="PF08281">
    <property type="entry name" value="Sigma70_r4_2"/>
    <property type="match status" value="1"/>
</dbReference>
<dbReference type="Gene3D" id="1.10.1740.10">
    <property type="match status" value="1"/>
</dbReference>
<evidence type="ECO:0000259" key="5">
    <source>
        <dbReference type="Pfam" id="PF04542"/>
    </source>
</evidence>